<reference evidence="1 2" key="1">
    <citation type="submission" date="2007-08" db="EMBL/GenBank/DDBJ databases">
        <authorList>
            <consortium name="The Vibrio harveyi Genome Sequencing Project"/>
            <person name="Bassler B."/>
            <person name="Clifton S.W."/>
            <person name="Fulton L."/>
            <person name="Delehaunty K."/>
            <person name="Fronick C."/>
            <person name="Harrison M."/>
            <person name="Markivic C."/>
            <person name="Fulton R."/>
            <person name="Tin-Wollam A.-M."/>
            <person name="Shah N."/>
            <person name="Pepin K."/>
            <person name="Nash W."/>
            <person name="Thiruvilangam P."/>
            <person name="Bhonagiri V."/>
            <person name="Waters C."/>
            <person name="Tu K.C."/>
            <person name="Irgon J."/>
            <person name="Wilson R.K."/>
        </authorList>
    </citation>
    <scope>NUCLEOTIDE SEQUENCE [LARGE SCALE GENOMIC DNA]</scope>
    <source>
        <strain evidence="2">ATCC BAA-1116 / BB120</strain>
    </source>
</reference>
<dbReference type="Proteomes" id="UP000008152">
    <property type="component" value="Chromosome I"/>
</dbReference>
<sequence>MIKTADLSAVFLLEEKNAALGESGTLRFRNREVIAGRLLKEARL</sequence>
<evidence type="ECO:0000313" key="2">
    <source>
        <dbReference type="Proteomes" id="UP000008152"/>
    </source>
</evidence>
<dbReference type="KEGG" id="vha:VIBHAR_03461"/>
<dbReference type="AlphaFoldDB" id="A7MYW2"/>
<organism evidence="1 2">
    <name type="scientific">Vibrio campbellii (strain ATCC BAA-1116)</name>
    <dbReference type="NCBI Taxonomy" id="2902295"/>
    <lineage>
        <taxon>Bacteria</taxon>
        <taxon>Pseudomonadati</taxon>
        <taxon>Pseudomonadota</taxon>
        <taxon>Gammaproteobacteria</taxon>
        <taxon>Vibrionales</taxon>
        <taxon>Vibrionaceae</taxon>
        <taxon>Vibrio</taxon>
    </lineage>
</organism>
<evidence type="ECO:0000313" key="1">
    <source>
        <dbReference type="EMBL" id="ABU72406.1"/>
    </source>
</evidence>
<gene>
    <name evidence="1" type="ordered locus">VIBHAR_03461</name>
</gene>
<dbReference type="EMBL" id="CP000789">
    <property type="protein sequence ID" value="ABU72406.1"/>
    <property type="molecule type" value="Genomic_DNA"/>
</dbReference>
<proteinExistence type="predicted"/>
<name>A7MYW2_VIBC1</name>
<accession>A7MYW2</accession>
<protein>
    <submittedName>
        <fullName evidence="1">Uncharacterized protein</fullName>
    </submittedName>
</protein>